<protein>
    <recommendedName>
        <fullName evidence="2">histidine kinase</fullName>
        <ecNumber evidence="2">2.7.13.3</ecNumber>
    </recommendedName>
</protein>
<feature type="transmembrane region" description="Helical" evidence="4">
    <location>
        <begin position="28"/>
        <end position="51"/>
    </location>
</feature>
<dbReference type="EC" id="2.7.13.3" evidence="2"/>
<keyword evidence="4" id="KW-0812">Transmembrane</keyword>
<dbReference type="PROSITE" id="PS50109">
    <property type="entry name" value="HIS_KIN"/>
    <property type="match status" value="1"/>
</dbReference>
<dbReference type="PANTHER" id="PTHR43065:SF52">
    <property type="entry name" value="SENSOR PROTEIN KINASE PILS"/>
    <property type="match status" value="1"/>
</dbReference>
<keyword evidence="4" id="KW-0472">Membrane</keyword>
<dbReference type="Gene3D" id="3.30.565.10">
    <property type="entry name" value="Histidine kinase-like ATPase, C-terminal domain"/>
    <property type="match status" value="1"/>
</dbReference>
<organism evidence="6 7">
    <name type="scientific">Luteimonas soli</name>
    <dbReference type="NCBI Taxonomy" id="1648966"/>
    <lineage>
        <taxon>Bacteria</taxon>
        <taxon>Pseudomonadati</taxon>
        <taxon>Pseudomonadota</taxon>
        <taxon>Gammaproteobacteria</taxon>
        <taxon>Lysobacterales</taxon>
        <taxon>Lysobacteraceae</taxon>
        <taxon>Luteimonas</taxon>
    </lineage>
</organism>
<dbReference type="Gene3D" id="1.10.287.130">
    <property type="match status" value="1"/>
</dbReference>
<dbReference type="InterPro" id="IPR005467">
    <property type="entry name" value="His_kinase_dom"/>
</dbReference>
<evidence type="ECO:0000259" key="5">
    <source>
        <dbReference type="PROSITE" id="PS50109"/>
    </source>
</evidence>
<dbReference type="RefSeq" id="WP_386741886.1">
    <property type="nucleotide sequence ID" value="NZ_JBHRYA010000001.1"/>
</dbReference>
<dbReference type="GO" id="GO:0016301">
    <property type="term" value="F:kinase activity"/>
    <property type="evidence" value="ECO:0007669"/>
    <property type="project" value="UniProtKB-KW"/>
</dbReference>
<sequence>MDRPPLTRTPTRSDTAEDALRRELYLFALYRTLEAALLALMVFSPFGGLIGEPRDPFLAMAVAIAYLPMALALLLATRRDRSSLGWQACVGVGVDIVVAALITHAVPGAAPGVAMMLLFNVGAAALLVPLPLAMAVAAAAACAVVGEYLWNTFGGAAAERPFAEVLMFSVSFFAMATVSNLLGRQMRESHAVASLRAAEVANLNEVNGLIIRRMRTGVLLVDRSGFVRLANEAAMMLLGDIDLMVDGKPRNVRDFAPELATRLAAWRKDDVSSDIPILLDGDEQTEVLPRFARLLVDGETTLVFLDDTSMVSRRAESLTLAAMGRFSASLAHEIRNPLAAISYATQLLEESTNLDDGDHRLLQIVHQQCMRTNGIVESVLGLARRERAQPENIDLVAFVRRFLDEYLETIPPDLDEIKFSHGVPTLPVLVDPRHLQQVLTVLLQNSLRYGRMPGQPARVILRVEKRGEHPVIEVLDRGPGIPDAVAAQLFRPFFTTSEHGTGLGLYIARELGRANGANLEYISVPAGGACFRLTLPGPDALPSA</sequence>
<dbReference type="SMART" id="SM00388">
    <property type="entry name" value="HisKA"/>
    <property type="match status" value="1"/>
</dbReference>
<dbReference type="Proteomes" id="UP001595705">
    <property type="component" value="Unassembled WGS sequence"/>
</dbReference>
<dbReference type="PRINTS" id="PR00344">
    <property type="entry name" value="BCTRLSENSOR"/>
</dbReference>
<dbReference type="InterPro" id="IPR036890">
    <property type="entry name" value="HATPase_C_sf"/>
</dbReference>
<evidence type="ECO:0000256" key="1">
    <source>
        <dbReference type="ARBA" id="ARBA00000085"/>
    </source>
</evidence>
<gene>
    <name evidence="6" type="ORF">ACFONC_01950</name>
</gene>
<evidence type="ECO:0000313" key="7">
    <source>
        <dbReference type="Proteomes" id="UP001595705"/>
    </source>
</evidence>
<keyword evidence="7" id="KW-1185">Reference proteome</keyword>
<dbReference type="Pfam" id="PF25323">
    <property type="entry name" value="6TM_PilS"/>
    <property type="match status" value="1"/>
</dbReference>
<dbReference type="InterPro" id="IPR003661">
    <property type="entry name" value="HisK_dim/P_dom"/>
</dbReference>
<feature type="domain" description="Histidine kinase" evidence="5">
    <location>
        <begin position="329"/>
        <end position="539"/>
    </location>
</feature>
<dbReference type="InterPro" id="IPR036097">
    <property type="entry name" value="HisK_dim/P_sf"/>
</dbReference>
<dbReference type="Pfam" id="PF00512">
    <property type="entry name" value="HisKA"/>
    <property type="match status" value="1"/>
</dbReference>
<accession>A0ABV7XFF4</accession>
<dbReference type="InterPro" id="IPR003594">
    <property type="entry name" value="HATPase_dom"/>
</dbReference>
<dbReference type="Pfam" id="PF02518">
    <property type="entry name" value="HATPase_c"/>
    <property type="match status" value="1"/>
</dbReference>
<reference evidence="7" key="1">
    <citation type="journal article" date="2019" name="Int. J. Syst. Evol. Microbiol.">
        <title>The Global Catalogue of Microorganisms (GCM) 10K type strain sequencing project: providing services to taxonomists for standard genome sequencing and annotation.</title>
        <authorList>
            <consortium name="The Broad Institute Genomics Platform"/>
            <consortium name="The Broad Institute Genome Sequencing Center for Infectious Disease"/>
            <person name="Wu L."/>
            <person name="Ma J."/>
        </authorList>
    </citation>
    <scope>NUCLEOTIDE SEQUENCE [LARGE SCALE GENOMIC DNA]</scope>
    <source>
        <strain evidence="7">KCTC 42441</strain>
    </source>
</reference>
<dbReference type="SMART" id="SM00387">
    <property type="entry name" value="HATPase_c"/>
    <property type="match status" value="1"/>
</dbReference>
<evidence type="ECO:0000256" key="3">
    <source>
        <dbReference type="ARBA" id="ARBA00022553"/>
    </source>
</evidence>
<dbReference type="SUPFAM" id="SSF47384">
    <property type="entry name" value="Homodimeric domain of signal transducing histidine kinase"/>
    <property type="match status" value="1"/>
</dbReference>
<keyword evidence="6" id="KW-0808">Transferase</keyword>
<keyword evidence="6" id="KW-0418">Kinase</keyword>
<evidence type="ECO:0000256" key="2">
    <source>
        <dbReference type="ARBA" id="ARBA00012438"/>
    </source>
</evidence>
<comment type="catalytic activity">
    <reaction evidence="1">
        <text>ATP + protein L-histidine = ADP + protein N-phospho-L-histidine.</text>
        <dbReference type="EC" id="2.7.13.3"/>
    </reaction>
</comment>
<evidence type="ECO:0000256" key="4">
    <source>
        <dbReference type="SAM" id="Phobius"/>
    </source>
</evidence>
<proteinExistence type="predicted"/>
<name>A0ABV7XFF4_9GAMM</name>
<evidence type="ECO:0000313" key="6">
    <source>
        <dbReference type="EMBL" id="MFC3714916.1"/>
    </source>
</evidence>
<feature type="transmembrane region" description="Helical" evidence="4">
    <location>
        <begin position="162"/>
        <end position="182"/>
    </location>
</feature>
<keyword evidence="3" id="KW-0597">Phosphoprotein</keyword>
<comment type="caution">
    <text evidence="6">The sequence shown here is derived from an EMBL/GenBank/DDBJ whole genome shotgun (WGS) entry which is preliminary data.</text>
</comment>
<feature type="transmembrane region" description="Helical" evidence="4">
    <location>
        <begin position="57"/>
        <end position="77"/>
    </location>
</feature>
<feature type="transmembrane region" description="Helical" evidence="4">
    <location>
        <begin position="126"/>
        <end position="150"/>
    </location>
</feature>
<dbReference type="CDD" id="cd00082">
    <property type="entry name" value="HisKA"/>
    <property type="match status" value="1"/>
</dbReference>
<dbReference type="PANTHER" id="PTHR43065">
    <property type="entry name" value="SENSOR HISTIDINE KINASE"/>
    <property type="match status" value="1"/>
</dbReference>
<keyword evidence="4" id="KW-1133">Transmembrane helix</keyword>
<dbReference type="SUPFAM" id="SSF55874">
    <property type="entry name" value="ATPase domain of HSP90 chaperone/DNA topoisomerase II/histidine kinase"/>
    <property type="match status" value="1"/>
</dbReference>
<dbReference type="InterPro" id="IPR004358">
    <property type="entry name" value="Sig_transdc_His_kin-like_C"/>
</dbReference>
<dbReference type="EMBL" id="JBHRYA010000001">
    <property type="protein sequence ID" value="MFC3714916.1"/>
    <property type="molecule type" value="Genomic_DNA"/>
</dbReference>